<keyword evidence="8" id="KW-0046">Antibiotic resistance</keyword>
<dbReference type="GO" id="GO:0055085">
    <property type="term" value="P:transmembrane transport"/>
    <property type="evidence" value="ECO:0007669"/>
    <property type="project" value="UniProtKB-ARBA"/>
</dbReference>
<name>A0A7I7RZE5_9MYCO</name>
<dbReference type="InterPro" id="IPR017871">
    <property type="entry name" value="ABC_transporter-like_CS"/>
</dbReference>
<dbReference type="GO" id="GO:1900753">
    <property type="term" value="P:doxorubicin transport"/>
    <property type="evidence" value="ECO:0007669"/>
    <property type="project" value="InterPro"/>
</dbReference>
<keyword evidence="7" id="KW-0472">Membrane</keyword>
<dbReference type="GO" id="GO:0046677">
    <property type="term" value="P:response to antibiotic"/>
    <property type="evidence" value="ECO:0007669"/>
    <property type="project" value="UniProtKB-KW"/>
</dbReference>
<reference evidence="11 12" key="1">
    <citation type="journal article" date="2019" name="Emerg. Microbes Infect.">
        <title>Comprehensive subspecies identification of 175 nontuberculous mycobacteria species based on 7547 genomic profiles.</title>
        <authorList>
            <person name="Matsumoto Y."/>
            <person name="Kinjo T."/>
            <person name="Motooka D."/>
            <person name="Nabeya D."/>
            <person name="Jung N."/>
            <person name="Uechi K."/>
            <person name="Horii T."/>
            <person name="Iida T."/>
            <person name="Fujita J."/>
            <person name="Nakamura S."/>
        </authorList>
    </citation>
    <scope>NUCLEOTIDE SEQUENCE [LARGE SCALE GENOMIC DNA]</scope>
    <source>
        <strain evidence="11 12">JCM 18538</strain>
    </source>
</reference>
<dbReference type="PANTHER" id="PTHR42711:SF19">
    <property type="entry name" value="DOXORUBICIN RESISTANCE ATP-BINDING PROTEIN DRRA"/>
    <property type="match status" value="1"/>
</dbReference>
<dbReference type="RefSeq" id="WP_235887547.1">
    <property type="nucleotide sequence ID" value="NZ_AP022593.1"/>
</dbReference>
<evidence type="ECO:0000256" key="7">
    <source>
        <dbReference type="ARBA" id="ARBA00023136"/>
    </source>
</evidence>
<dbReference type="Gene3D" id="3.40.50.300">
    <property type="entry name" value="P-loop containing nucleotide triphosphate hydrolases"/>
    <property type="match status" value="1"/>
</dbReference>
<dbReference type="InterPro" id="IPR050763">
    <property type="entry name" value="ABC_transporter_ATP-binding"/>
</dbReference>
<keyword evidence="5 11" id="KW-0067">ATP-binding</keyword>
<keyword evidence="4" id="KW-0547">Nucleotide-binding</keyword>
<dbReference type="PROSITE" id="PS00211">
    <property type="entry name" value="ABC_TRANSPORTER_1"/>
    <property type="match status" value="1"/>
</dbReference>
<dbReference type="GO" id="GO:0005524">
    <property type="term" value="F:ATP binding"/>
    <property type="evidence" value="ECO:0007669"/>
    <property type="project" value="UniProtKB-KW"/>
</dbReference>
<evidence type="ECO:0000256" key="3">
    <source>
        <dbReference type="ARBA" id="ARBA00022475"/>
    </source>
</evidence>
<dbReference type="PANTHER" id="PTHR42711">
    <property type="entry name" value="ABC TRANSPORTER ATP-BINDING PROTEIN"/>
    <property type="match status" value="1"/>
</dbReference>
<dbReference type="FunFam" id="3.40.50.300:FF:000589">
    <property type="entry name" value="ABC transporter, ATP-binding subunit"/>
    <property type="match status" value="1"/>
</dbReference>
<gene>
    <name evidence="11" type="primary">drrA_2</name>
    <name evidence="11" type="ORF">MARA_30380</name>
</gene>
<dbReference type="InterPro" id="IPR027417">
    <property type="entry name" value="P-loop_NTPase"/>
</dbReference>
<organism evidence="11 12">
    <name type="scientific">Mycolicibacterium arabiense</name>
    <dbReference type="NCBI Taxonomy" id="1286181"/>
    <lineage>
        <taxon>Bacteria</taxon>
        <taxon>Bacillati</taxon>
        <taxon>Actinomycetota</taxon>
        <taxon>Actinomycetes</taxon>
        <taxon>Mycobacteriales</taxon>
        <taxon>Mycobacteriaceae</taxon>
        <taxon>Mycolicibacterium</taxon>
    </lineage>
</organism>
<proteinExistence type="inferred from homology"/>
<dbReference type="InterPro" id="IPR005894">
    <property type="entry name" value="DrrA"/>
</dbReference>
<dbReference type="PROSITE" id="PS50893">
    <property type="entry name" value="ABC_TRANSPORTER_2"/>
    <property type="match status" value="1"/>
</dbReference>
<geneLocation type="plasmid" evidence="12">
    <name>pjcm18538 dna</name>
</geneLocation>
<feature type="domain" description="ABC transporter" evidence="10">
    <location>
        <begin position="6"/>
        <end position="236"/>
    </location>
</feature>
<dbReference type="SUPFAM" id="SSF52540">
    <property type="entry name" value="P-loop containing nucleoside triphosphate hydrolases"/>
    <property type="match status" value="1"/>
</dbReference>
<evidence type="ECO:0000259" key="10">
    <source>
        <dbReference type="PROSITE" id="PS50893"/>
    </source>
</evidence>
<evidence type="ECO:0000256" key="1">
    <source>
        <dbReference type="ARBA" id="ARBA00004413"/>
    </source>
</evidence>
<dbReference type="InterPro" id="IPR003439">
    <property type="entry name" value="ABC_transporter-like_ATP-bd"/>
</dbReference>
<dbReference type="EMBL" id="AP022593">
    <property type="protein sequence ID" value="BBY49570.1"/>
    <property type="molecule type" value="Genomic_DNA"/>
</dbReference>
<dbReference type="SMART" id="SM00382">
    <property type="entry name" value="AAA"/>
    <property type="match status" value="1"/>
</dbReference>
<dbReference type="KEGG" id="marz:MARA_30380"/>
<keyword evidence="12" id="KW-1185">Reference proteome</keyword>
<evidence type="ECO:0000256" key="5">
    <source>
        <dbReference type="ARBA" id="ARBA00022840"/>
    </source>
</evidence>
<dbReference type="InterPro" id="IPR003593">
    <property type="entry name" value="AAA+_ATPase"/>
</dbReference>
<dbReference type="GO" id="GO:0043215">
    <property type="term" value="P:daunorubicin transport"/>
    <property type="evidence" value="ECO:0007669"/>
    <property type="project" value="InterPro"/>
</dbReference>
<evidence type="ECO:0000256" key="2">
    <source>
        <dbReference type="ARBA" id="ARBA00022448"/>
    </source>
</evidence>
<evidence type="ECO:0000313" key="11">
    <source>
        <dbReference type="EMBL" id="BBY49570.1"/>
    </source>
</evidence>
<protein>
    <submittedName>
        <fullName evidence="11">Daunorubicin resistance protein DrrA family ABC transporter ATP-binding protein</fullName>
    </submittedName>
</protein>
<dbReference type="AlphaFoldDB" id="A0A7I7RZE5"/>
<dbReference type="GO" id="GO:0016887">
    <property type="term" value="F:ATP hydrolysis activity"/>
    <property type="evidence" value="ECO:0007669"/>
    <property type="project" value="InterPro"/>
</dbReference>
<comment type="subcellular location">
    <subcellularLocation>
        <location evidence="1">Cell membrane</location>
        <topology evidence="1">Peripheral membrane protein</topology>
        <orientation evidence="1">Cytoplasmic side</orientation>
    </subcellularLocation>
</comment>
<keyword evidence="2" id="KW-0813">Transport</keyword>
<comment type="similarity">
    <text evidence="9">Belongs to the ABC transporter superfamily. Drug exporter-1 (DrugE1) (TC 3.A.1.105) family.</text>
</comment>
<dbReference type="NCBIfam" id="TIGR01188">
    <property type="entry name" value="drrA"/>
    <property type="match status" value="1"/>
</dbReference>
<evidence type="ECO:0000313" key="12">
    <source>
        <dbReference type="Proteomes" id="UP000467428"/>
    </source>
</evidence>
<evidence type="ECO:0000256" key="4">
    <source>
        <dbReference type="ARBA" id="ARBA00022741"/>
    </source>
</evidence>
<accession>A0A7I7RZE5</accession>
<evidence type="ECO:0000256" key="6">
    <source>
        <dbReference type="ARBA" id="ARBA00022967"/>
    </source>
</evidence>
<keyword evidence="3" id="KW-1003">Cell membrane</keyword>
<dbReference type="Proteomes" id="UP000467428">
    <property type="component" value="Chromosome"/>
</dbReference>
<dbReference type="Pfam" id="PF00005">
    <property type="entry name" value="ABC_tran"/>
    <property type="match status" value="1"/>
</dbReference>
<sequence>MSDLAIALDGVTKRYGDHQALSGVTFSAPVGSVLGVLGPNGAGKTTTINILATLQRPTGGTATVAGFDVVTQAGKVRESIGLTGQYAAIDELLTGRENLVLFARLRGMDKQSARARADEMLATFSLTDAGDKRVATYSGGMRRRVDIACGLVVPPKVVFLDEPTTGLDPRSRREVWDLVGSLRHQGITTLLTTQYLEEADALSDSIVVIDRGRVIADGTPDDLKRTIGGSYCEISPVDLADLPRVAAALDGFAGVETDPDRGTVSVPAPDGFATMSEVFGRVAPLDLDLHDISLRKPSLDEVFFKLTGAPVQESAP</sequence>
<evidence type="ECO:0000256" key="9">
    <source>
        <dbReference type="ARBA" id="ARBA00049985"/>
    </source>
</evidence>
<dbReference type="GO" id="GO:0005886">
    <property type="term" value="C:plasma membrane"/>
    <property type="evidence" value="ECO:0007669"/>
    <property type="project" value="UniProtKB-SubCell"/>
</dbReference>
<keyword evidence="6" id="KW-1278">Translocase</keyword>
<evidence type="ECO:0000256" key="8">
    <source>
        <dbReference type="ARBA" id="ARBA00023251"/>
    </source>
</evidence>